<evidence type="ECO:0000256" key="7">
    <source>
        <dbReference type="ARBA" id="ARBA00023136"/>
    </source>
</evidence>
<dbReference type="Pfam" id="PF04290">
    <property type="entry name" value="DctQ"/>
    <property type="match status" value="1"/>
</dbReference>
<sequence length="156" mass="17303">MKKFIRENPEEFIAAILIVVTTSLVLLNVFFRYFLNSGIYWSEEVATTCFVWSVFVGAAGAYRNGAQLGIDLLVNKLPASASRAVKLIVQCILLLINAYVLYLSITYVQRTYTIATSVLAVSSAWVSSSLIVGFGLTTVYSLMHLVNMFRRTGKEA</sequence>
<feature type="transmembrane region" description="Helical" evidence="9">
    <location>
        <begin position="125"/>
        <end position="146"/>
    </location>
</feature>
<keyword evidence="6 9" id="KW-1133">Transmembrane helix</keyword>
<evidence type="ECO:0000313" key="11">
    <source>
        <dbReference type="EMBL" id="SET51407.1"/>
    </source>
</evidence>
<evidence type="ECO:0000259" key="10">
    <source>
        <dbReference type="Pfam" id="PF04290"/>
    </source>
</evidence>
<dbReference type="PANTHER" id="PTHR35011:SF2">
    <property type="entry name" value="2,3-DIKETO-L-GULONATE TRAP TRANSPORTER SMALL PERMEASE PROTEIN YIAM"/>
    <property type="match status" value="1"/>
</dbReference>
<dbReference type="GO" id="GO:0005886">
    <property type="term" value="C:plasma membrane"/>
    <property type="evidence" value="ECO:0007669"/>
    <property type="project" value="UniProtKB-SubCell"/>
</dbReference>
<dbReference type="GO" id="GO:0015740">
    <property type="term" value="P:C4-dicarboxylate transport"/>
    <property type="evidence" value="ECO:0007669"/>
    <property type="project" value="TreeGrafter"/>
</dbReference>
<proteinExistence type="inferred from homology"/>
<evidence type="ECO:0000256" key="9">
    <source>
        <dbReference type="SAM" id="Phobius"/>
    </source>
</evidence>
<evidence type="ECO:0000256" key="2">
    <source>
        <dbReference type="ARBA" id="ARBA00022448"/>
    </source>
</evidence>
<dbReference type="RefSeq" id="WP_074649533.1">
    <property type="nucleotide sequence ID" value="NZ_FOIL01000022.1"/>
</dbReference>
<dbReference type="Proteomes" id="UP000199820">
    <property type="component" value="Unassembled WGS sequence"/>
</dbReference>
<keyword evidence="4" id="KW-0997">Cell inner membrane</keyword>
<feature type="domain" description="Tripartite ATP-independent periplasmic transporters DctQ component" evidence="10">
    <location>
        <begin position="23"/>
        <end position="151"/>
    </location>
</feature>
<evidence type="ECO:0000313" key="12">
    <source>
        <dbReference type="Proteomes" id="UP000199820"/>
    </source>
</evidence>
<feature type="transmembrane region" description="Helical" evidence="9">
    <location>
        <begin position="84"/>
        <end position="105"/>
    </location>
</feature>
<accession>A0A1I0F0D5</accession>
<dbReference type="InterPro" id="IPR055348">
    <property type="entry name" value="DctQ"/>
</dbReference>
<dbReference type="EMBL" id="FOIL01000022">
    <property type="protein sequence ID" value="SET51407.1"/>
    <property type="molecule type" value="Genomic_DNA"/>
</dbReference>
<dbReference type="GO" id="GO:0022857">
    <property type="term" value="F:transmembrane transporter activity"/>
    <property type="evidence" value="ECO:0007669"/>
    <property type="project" value="TreeGrafter"/>
</dbReference>
<dbReference type="OrthoDB" id="45144at2"/>
<evidence type="ECO:0000256" key="1">
    <source>
        <dbReference type="ARBA" id="ARBA00004429"/>
    </source>
</evidence>
<evidence type="ECO:0000256" key="4">
    <source>
        <dbReference type="ARBA" id="ARBA00022519"/>
    </source>
</evidence>
<feature type="transmembrane region" description="Helical" evidence="9">
    <location>
        <begin position="12"/>
        <end position="33"/>
    </location>
</feature>
<dbReference type="STRING" id="1526.SAMN02910262_01512"/>
<dbReference type="PANTHER" id="PTHR35011">
    <property type="entry name" value="2,3-DIKETO-L-GULONATE TRAP TRANSPORTER SMALL PERMEASE PROTEIN YIAM"/>
    <property type="match status" value="1"/>
</dbReference>
<keyword evidence="3" id="KW-1003">Cell membrane</keyword>
<name>A0A1I0F0D5_9FIRM</name>
<dbReference type="eggNOG" id="COG3090">
    <property type="taxonomic scope" value="Bacteria"/>
</dbReference>
<evidence type="ECO:0000256" key="8">
    <source>
        <dbReference type="ARBA" id="ARBA00038436"/>
    </source>
</evidence>
<evidence type="ECO:0000256" key="5">
    <source>
        <dbReference type="ARBA" id="ARBA00022692"/>
    </source>
</evidence>
<keyword evidence="2" id="KW-0813">Transport</keyword>
<gene>
    <name evidence="11" type="ORF">SAMN04487771_102229</name>
</gene>
<reference evidence="11 12" key="1">
    <citation type="submission" date="2016-10" db="EMBL/GenBank/DDBJ databases">
        <authorList>
            <person name="de Groot N.N."/>
        </authorList>
    </citation>
    <scope>NUCLEOTIDE SEQUENCE [LARGE SCALE GENOMIC DNA]</scope>
    <source>
        <strain evidence="11 12">KH1P1</strain>
    </source>
</reference>
<evidence type="ECO:0000256" key="3">
    <source>
        <dbReference type="ARBA" id="ARBA00022475"/>
    </source>
</evidence>
<evidence type="ECO:0000256" key="6">
    <source>
        <dbReference type="ARBA" id="ARBA00022989"/>
    </source>
</evidence>
<feature type="transmembrane region" description="Helical" evidence="9">
    <location>
        <begin position="45"/>
        <end position="63"/>
    </location>
</feature>
<comment type="similarity">
    <text evidence="8">Belongs to the TRAP transporter small permease family.</text>
</comment>
<keyword evidence="5 9" id="KW-0812">Transmembrane</keyword>
<dbReference type="AlphaFoldDB" id="A0A1I0F0D5"/>
<organism evidence="11 12">
    <name type="scientific">[Clostridium] aminophilum</name>
    <dbReference type="NCBI Taxonomy" id="1526"/>
    <lineage>
        <taxon>Bacteria</taxon>
        <taxon>Bacillati</taxon>
        <taxon>Bacillota</taxon>
        <taxon>Clostridia</taxon>
        <taxon>Lachnospirales</taxon>
        <taxon>Lachnospiraceae</taxon>
    </lineage>
</organism>
<keyword evidence="7 9" id="KW-0472">Membrane</keyword>
<comment type="subcellular location">
    <subcellularLocation>
        <location evidence="1">Cell inner membrane</location>
        <topology evidence="1">Multi-pass membrane protein</topology>
    </subcellularLocation>
</comment>
<dbReference type="InterPro" id="IPR007387">
    <property type="entry name" value="TRAP_DctQ"/>
</dbReference>
<keyword evidence="12" id="KW-1185">Reference proteome</keyword>
<protein>
    <submittedName>
        <fullName evidence="11">TRAP-type C4-dicarboxylate transport system, small permease component</fullName>
    </submittedName>
</protein>